<dbReference type="GO" id="GO:0031011">
    <property type="term" value="C:Ino80 complex"/>
    <property type="evidence" value="ECO:0007669"/>
    <property type="project" value="InterPro"/>
</dbReference>
<protein>
    <recommendedName>
        <fullName evidence="2">INO80 complex subunit E N-terminal domain-containing protein</fullName>
    </recommendedName>
</protein>
<organism evidence="3 4">
    <name type="scientific">Anopheles minimus</name>
    <dbReference type="NCBI Taxonomy" id="112268"/>
    <lineage>
        <taxon>Eukaryota</taxon>
        <taxon>Metazoa</taxon>
        <taxon>Ecdysozoa</taxon>
        <taxon>Arthropoda</taxon>
        <taxon>Hexapoda</taxon>
        <taxon>Insecta</taxon>
        <taxon>Pterygota</taxon>
        <taxon>Neoptera</taxon>
        <taxon>Endopterygota</taxon>
        <taxon>Diptera</taxon>
        <taxon>Nematocera</taxon>
        <taxon>Culicoidea</taxon>
        <taxon>Culicidae</taxon>
        <taxon>Anophelinae</taxon>
        <taxon>Anopheles</taxon>
    </lineage>
</organism>
<accession>A0A182W4W0</accession>
<evidence type="ECO:0000256" key="1">
    <source>
        <dbReference type="SAM" id="MobiDB-lite"/>
    </source>
</evidence>
<dbReference type="GO" id="GO:0006338">
    <property type="term" value="P:chromatin remodeling"/>
    <property type="evidence" value="ECO:0007669"/>
    <property type="project" value="InterPro"/>
</dbReference>
<dbReference type="VEuPathDB" id="VectorBase:AMIN005373"/>
<dbReference type="EnsemblMetazoa" id="AMIN005373-RA">
    <property type="protein sequence ID" value="AMIN005373-PA"/>
    <property type="gene ID" value="AMIN005373"/>
</dbReference>
<dbReference type="Proteomes" id="UP000075920">
    <property type="component" value="Unassembled WGS sequence"/>
</dbReference>
<evidence type="ECO:0000259" key="2">
    <source>
        <dbReference type="Pfam" id="PF24237"/>
    </source>
</evidence>
<proteinExistence type="predicted"/>
<feature type="compositionally biased region" description="Polar residues" evidence="1">
    <location>
        <begin position="207"/>
        <end position="220"/>
    </location>
</feature>
<dbReference type="Pfam" id="PF24237">
    <property type="entry name" value="INO80E"/>
    <property type="match status" value="1"/>
</dbReference>
<dbReference type="InterPro" id="IPR026678">
    <property type="entry name" value="INO80E"/>
</dbReference>
<dbReference type="STRING" id="112268.A0A182W4W0"/>
<name>A0A182W4W0_9DIPT</name>
<feature type="domain" description="INO80 complex subunit E N-terminal" evidence="2">
    <location>
        <begin position="106"/>
        <end position="153"/>
    </location>
</feature>
<dbReference type="InterPro" id="IPR056515">
    <property type="entry name" value="INO80E_N"/>
</dbReference>
<sequence>MLDNWYIRNTTEEAQRKSPLMTLIEQTPQDAFESMMNDESQPMNPILSMTSDEAQQQTAILSMMNDDEPLQQNSIMSALKELPAADLSSSVEDDSDEDESVVYVTDFKELYTELKKNLKMLIKENVYYKEILRTSQNRLLKITRDRSFLLDRLEKYQQVDRSSSDSDVTVDSDDSVRITKEELERHLQSRQTMPQVIPEGELPIEMFNNNSSTEPNDQLN</sequence>
<evidence type="ECO:0000313" key="4">
    <source>
        <dbReference type="Proteomes" id="UP000075920"/>
    </source>
</evidence>
<feature type="region of interest" description="Disordered" evidence="1">
    <location>
        <begin position="198"/>
        <end position="220"/>
    </location>
</feature>
<dbReference type="AlphaFoldDB" id="A0A182W4W0"/>
<evidence type="ECO:0000313" key="3">
    <source>
        <dbReference type="EnsemblMetazoa" id="AMIN005373-PA"/>
    </source>
</evidence>
<dbReference type="PANTHER" id="PTHR21812">
    <property type="entry name" value="INO80 COMPLEX SUBUNIT E"/>
    <property type="match status" value="1"/>
</dbReference>
<reference evidence="3" key="2">
    <citation type="submission" date="2020-05" db="UniProtKB">
        <authorList>
            <consortium name="EnsemblMetazoa"/>
        </authorList>
    </citation>
    <scope>IDENTIFICATION</scope>
    <source>
        <strain evidence="3">MINIMUS1</strain>
    </source>
</reference>
<keyword evidence="4" id="KW-1185">Reference proteome</keyword>
<reference evidence="4" key="1">
    <citation type="submission" date="2013-03" db="EMBL/GenBank/DDBJ databases">
        <title>The Genome Sequence of Anopheles minimus MINIMUS1.</title>
        <authorList>
            <consortium name="The Broad Institute Genomics Platform"/>
            <person name="Neafsey D.E."/>
            <person name="Walton C."/>
            <person name="Walker B."/>
            <person name="Young S.K."/>
            <person name="Zeng Q."/>
            <person name="Gargeya S."/>
            <person name="Fitzgerald M."/>
            <person name="Haas B."/>
            <person name="Abouelleil A."/>
            <person name="Allen A.W."/>
            <person name="Alvarado L."/>
            <person name="Arachchi H.M."/>
            <person name="Berlin A.M."/>
            <person name="Chapman S.B."/>
            <person name="Gainer-Dewar J."/>
            <person name="Goldberg J."/>
            <person name="Griggs A."/>
            <person name="Gujja S."/>
            <person name="Hansen M."/>
            <person name="Howarth C."/>
            <person name="Imamovic A."/>
            <person name="Ireland A."/>
            <person name="Larimer J."/>
            <person name="McCowan C."/>
            <person name="Murphy C."/>
            <person name="Pearson M."/>
            <person name="Poon T.W."/>
            <person name="Priest M."/>
            <person name="Roberts A."/>
            <person name="Saif S."/>
            <person name="Shea T."/>
            <person name="Sisk P."/>
            <person name="Sykes S."/>
            <person name="Wortman J."/>
            <person name="Nusbaum C."/>
            <person name="Birren B."/>
        </authorList>
    </citation>
    <scope>NUCLEOTIDE SEQUENCE [LARGE SCALE GENOMIC DNA]</scope>
    <source>
        <strain evidence="4">MINIMUS1</strain>
    </source>
</reference>
<dbReference type="PANTHER" id="PTHR21812:SF1">
    <property type="entry name" value="INO80 COMPLEX SUBUNIT E"/>
    <property type="match status" value="1"/>
</dbReference>